<keyword evidence="3" id="KW-0813">Transport</keyword>
<dbReference type="PROSITE" id="PS00211">
    <property type="entry name" value="ABC_TRANSPORTER_1"/>
    <property type="match status" value="1"/>
</dbReference>
<comment type="similarity">
    <text evidence="2">Belongs to the ABC transporter superfamily.</text>
</comment>
<evidence type="ECO:0000256" key="7">
    <source>
        <dbReference type="ARBA" id="ARBA00022970"/>
    </source>
</evidence>
<evidence type="ECO:0000256" key="3">
    <source>
        <dbReference type="ARBA" id="ARBA00022448"/>
    </source>
</evidence>
<dbReference type="Proteomes" id="UP000322981">
    <property type="component" value="Unassembled WGS sequence"/>
</dbReference>
<keyword evidence="7" id="KW-0029">Amino-acid transport</keyword>
<evidence type="ECO:0000256" key="5">
    <source>
        <dbReference type="ARBA" id="ARBA00022741"/>
    </source>
</evidence>
<dbReference type="InterPro" id="IPR050086">
    <property type="entry name" value="MetN_ABC_transporter-like"/>
</dbReference>
<evidence type="ECO:0000313" key="10">
    <source>
        <dbReference type="EMBL" id="KAA6187347.1"/>
    </source>
</evidence>
<evidence type="ECO:0000256" key="2">
    <source>
        <dbReference type="ARBA" id="ARBA00005417"/>
    </source>
</evidence>
<dbReference type="InterPro" id="IPR003593">
    <property type="entry name" value="AAA+_ATPase"/>
</dbReference>
<evidence type="ECO:0000256" key="4">
    <source>
        <dbReference type="ARBA" id="ARBA00022475"/>
    </source>
</evidence>
<dbReference type="PROSITE" id="PS50893">
    <property type="entry name" value="ABC_TRANSPORTER_2"/>
    <property type="match status" value="1"/>
</dbReference>
<gene>
    <name evidence="10" type="ORF">F2Q65_02150</name>
</gene>
<accession>A0A5M8FU67</accession>
<comment type="subcellular location">
    <subcellularLocation>
        <location evidence="1">Cell inner membrane</location>
        <topology evidence="1">Peripheral membrane protein</topology>
    </subcellularLocation>
</comment>
<dbReference type="PANTHER" id="PTHR43166">
    <property type="entry name" value="AMINO ACID IMPORT ATP-BINDING PROTEIN"/>
    <property type="match status" value="1"/>
</dbReference>
<dbReference type="PANTHER" id="PTHR43166:SF9">
    <property type="entry name" value="GLUTAMATE_ASPARTATE IMPORT ATP-BINDING PROTEIN GLTL"/>
    <property type="match status" value="1"/>
</dbReference>
<dbReference type="SMART" id="SM00382">
    <property type="entry name" value="AAA"/>
    <property type="match status" value="1"/>
</dbReference>
<dbReference type="PIRSF" id="PIRSF039085">
    <property type="entry name" value="ABC_ATPase_HisP"/>
    <property type="match status" value="1"/>
</dbReference>
<dbReference type="GO" id="GO:0005886">
    <property type="term" value="C:plasma membrane"/>
    <property type="evidence" value="ECO:0007669"/>
    <property type="project" value="UniProtKB-SubCell"/>
</dbReference>
<dbReference type="RefSeq" id="WP_150089942.1">
    <property type="nucleotide sequence ID" value="NZ_JBFUOH010000095.1"/>
</dbReference>
<dbReference type="GO" id="GO:0016887">
    <property type="term" value="F:ATP hydrolysis activity"/>
    <property type="evidence" value="ECO:0007669"/>
    <property type="project" value="InterPro"/>
</dbReference>
<dbReference type="InterPro" id="IPR003439">
    <property type="entry name" value="ABC_transporter-like_ATP-bd"/>
</dbReference>
<keyword evidence="6 10" id="KW-0067">ATP-binding</keyword>
<feature type="domain" description="ABC transporter" evidence="9">
    <location>
        <begin position="4"/>
        <end position="238"/>
    </location>
</feature>
<reference evidence="10 11" key="1">
    <citation type="submission" date="2019-09" db="EMBL/GenBank/DDBJ databases">
        <title>Whole-genome sequence of the purple sulfur bacterium Thiohalocapsa marina DSM 19078.</title>
        <authorList>
            <person name="Kyndt J.A."/>
            <person name="Meyer T.E."/>
        </authorList>
    </citation>
    <scope>NUCLEOTIDE SEQUENCE [LARGE SCALE GENOMIC DNA]</scope>
    <source>
        <strain evidence="10 11">DSM 19078</strain>
    </source>
</reference>
<keyword evidence="4" id="KW-1003">Cell membrane</keyword>
<dbReference type="Gene3D" id="3.40.50.300">
    <property type="entry name" value="P-loop containing nucleotide triphosphate hydrolases"/>
    <property type="match status" value="1"/>
</dbReference>
<evidence type="ECO:0000256" key="6">
    <source>
        <dbReference type="ARBA" id="ARBA00022840"/>
    </source>
</evidence>
<evidence type="ECO:0000256" key="1">
    <source>
        <dbReference type="ARBA" id="ARBA00004417"/>
    </source>
</evidence>
<keyword evidence="11" id="KW-1185">Reference proteome</keyword>
<keyword evidence="8" id="KW-0472">Membrane</keyword>
<evidence type="ECO:0000256" key="8">
    <source>
        <dbReference type="ARBA" id="ARBA00023136"/>
    </source>
</evidence>
<evidence type="ECO:0000313" key="11">
    <source>
        <dbReference type="Proteomes" id="UP000322981"/>
    </source>
</evidence>
<comment type="caution">
    <text evidence="10">The sequence shown here is derived from an EMBL/GenBank/DDBJ whole genome shotgun (WGS) entry which is preliminary data.</text>
</comment>
<dbReference type="EMBL" id="VWXX01000002">
    <property type="protein sequence ID" value="KAA6187347.1"/>
    <property type="molecule type" value="Genomic_DNA"/>
</dbReference>
<dbReference type="OrthoDB" id="9802264at2"/>
<dbReference type="AlphaFoldDB" id="A0A5M8FU67"/>
<protein>
    <submittedName>
        <fullName evidence="10">Amino acid ABC transporter ATP-binding protein</fullName>
    </submittedName>
</protein>
<name>A0A5M8FU67_9GAMM</name>
<dbReference type="Pfam" id="PF00005">
    <property type="entry name" value="ABC_tran"/>
    <property type="match status" value="1"/>
</dbReference>
<dbReference type="InterPro" id="IPR027417">
    <property type="entry name" value="P-loop_NTPase"/>
</dbReference>
<dbReference type="SUPFAM" id="SSF52540">
    <property type="entry name" value="P-loop containing nucleoside triphosphate hydrolases"/>
    <property type="match status" value="1"/>
</dbReference>
<proteinExistence type="inferred from homology"/>
<dbReference type="GO" id="GO:0005524">
    <property type="term" value="F:ATP binding"/>
    <property type="evidence" value="ECO:0007669"/>
    <property type="project" value="UniProtKB-KW"/>
</dbReference>
<organism evidence="10 11">
    <name type="scientific">Thiohalocapsa marina</name>
    <dbReference type="NCBI Taxonomy" id="424902"/>
    <lineage>
        <taxon>Bacteria</taxon>
        <taxon>Pseudomonadati</taxon>
        <taxon>Pseudomonadota</taxon>
        <taxon>Gammaproteobacteria</taxon>
        <taxon>Chromatiales</taxon>
        <taxon>Chromatiaceae</taxon>
        <taxon>Thiohalocapsa</taxon>
    </lineage>
</organism>
<dbReference type="InterPro" id="IPR030679">
    <property type="entry name" value="ABC_ATPase_HisP-typ"/>
</dbReference>
<evidence type="ECO:0000259" key="9">
    <source>
        <dbReference type="PROSITE" id="PS50893"/>
    </source>
</evidence>
<dbReference type="InterPro" id="IPR017871">
    <property type="entry name" value="ABC_transporter-like_CS"/>
</dbReference>
<dbReference type="GO" id="GO:0015424">
    <property type="term" value="F:ABC-type amino acid transporter activity"/>
    <property type="evidence" value="ECO:0007669"/>
    <property type="project" value="InterPro"/>
</dbReference>
<sequence length="245" mass="27614">MALLEVSGLVKEFDGKPVLNGVDLSLEEGQVKVIMGPSGCGKSTLLRCINRLVEPTSGRILFRGEDVTRPDTDVRALRQRIGFVFQHFALYRHLSALDNIKLGLRKLRRMSDAEATDRACHELRRMDMEEHRDKYPAQLSGGQKQRVAIARALAMDPAVLFFDEPTSALDPRMAREVVALINQLFMDNVTMLCVTHDVFLARYISDRILFLDHGQVRAEGDVEQLLDAHDDPQIRAFFGPGTRAR</sequence>
<keyword evidence="5" id="KW-0547">Nucleotide-binding</keyword>